<organism evidence="2 3">
    <name type="scientific">Kibdelosporangium aridum</name>
    <dbReference type="NCBI Taxonomy" id="2030"/>
    <lineage>
        <taxon>Bacteria</taxon>
        <taxon>Bacillati</taxon>
        <taxon>Actinomycetota</taxon>
        <taxon>Actinomycetes</taxon>
        <taxon>Pseudonocardiales</taxon>
        <taxon>Pseudonocardiaceae</taxon>
        <taxon>Kibdelosporangium</taxon>
    </lineage>
</organism>
<dbReference type="EMBL" id="QHKI01000002">
    <property type="protein sequence ID" value="RSM90747.1"/>
    <property type="molecule type" value="Genomic_DNA"/>
</dbReference>
<evidence type="ECO:0008006" key="4">
    <source>
        <dbReference type="Google" id="ProtNLM"/>
    </source>
</evidence>
<dbReference type="AlphaFoldDB" id="A0A428ZRR8"/>
<evidence type="ECO:0000313" key="2">
    <source>
        <dbReference type="EMBL" id="RSM90747.1"/>
    </source>
</evidence>
<dbReference type="Proteomes" id="UP000287547">
    <property type="component" value="Unassembled WGS sequence"/>
</dbReference>
<name>A0A428ZRR8_KIBAR</name>
<keyword evidence="1" id="KW-0472">Membrane</keyword>
<evidence type="ECO:0000256" key="1">
    <source>
        <dbReference type="SAM" id="Phobius"/>
    </source>
</evidence>
<comment type="caution">
    <text evidence="2">The sequence shown here is derived from an EMBL/GenBank/DDBJ whole genome shotgun (WGS) entry which is preliminary data.</text>
</comment>
<evidence type="ECO:0000313" key="3">
    <source>
        <dbReference type="Proteomes" id="UP000287547"/>
    </source>
</evidence>
<protein>
    <recommendedName>
        <fullName evidence="4">Secreted protein</fullName>
    </recommendedName>
</protein>
<feature type="transmembrane region" description="Helical" evidence="1">
    <location>
        <begin position="109"/>
        <end position="129"/>
    </location>
</feature>
<reference evidence="2 3" key="1">
    <citation type="submission" date="2018-05" db="EMBL/GenBank/DDBJ databases">
        <title>Evolution of GPA BGCs.</title>
        <authorList>
            <person name="Waglechner N."/>
            <person name="Wright G.D."/>
        </authorList>
    </citation>
    <scope>NUCLEOTIDE SEQUENCE [LARGE SCALE GENOMIC DNA]</scope>
    <source>
        <strain evidence="2 3">A82846</strain>
    </source>
</reference>
<proteinExistence type="predicted"/>
<keyword evidence="1" id="KW-0812">Transmembrane</keyword>
<sequence length="385" mass="40849">MVSADADLRVAQTIAGAELTVVIRRTPEVPGPLYVDLVAYQPVSDLTIDVSVAASAGTVRLHRERPGTYPVVLHVRNTGPHELLLKTSAESSVLPFEVRIPRPAAWETVVYGGFGAAGLLVAAALVAGAMSRRPIALALGGFGVVAIVVAATIAVVSPQLGAETRDPGRPNAQGFLSVTPAQPRAGDEVTIRFDIVDGSTGRPVNDLAVHHDALAHLVITSQDGEFFRHVHPLRTSDGRLETRLVADRPGRYLAYLEIERVDAGGQLVSGGFDVAGSGQAASTRAVSWKFPAGRPVTVEVDVGAEGVQSWLGMAGHMITRDDAGTFAGHVHENSMSSTSDGTVAEHGPKLRFTTSFPRPGRYFAWVQYVKDFRIVTVPHVIEVVS</sequence>
<gene>
    <name evidence="2" type="ORF">DMH04_04655</name>
</gene>
<feature type="transmembrane region" description="Helical" evidence="1">
    <location>
        <begin position="135"/>
        <end position="156"/>
    </location>
</feature>
<accession>A0A428ZRR8</accession>
<keyword evidence="1" id="KW-1133">Transmembrane helix</keyword>